<dbReference type="GO" id="GO:0051082">
    <property type="term" value="F:unfolded protein binding"/>
    <property type="evidence" value="ECO:0007669"/>
    <property type="project" value="InterPro"/>
</dbReference>
<protein>
    <submittedName>
        <fullName evidence="3">Outer membrane protein (OmpH-like)</fullName>
    </submittedName>
</protein>
<dbReference type="PANTHER" id="PTHR35089:SF1">
    <property type="entry name" value="CHAPERONE PROTEIN SKP"/>
    <property type="match status" value="1"/>
</dbReference>
<comment type="similarity">
    <text evidence="1">Belongs to the Skp family.</text>
</comment>
<dbReference type="EMBL" id="QWKX01000010">
    <property type="protein sequence ID" value="RIH78894.1"/>
    <property type="molecule type" value="Genomic_DNA"/>
</dbReference>
<accession>A0A399E2H8</accession>
<evidence type="ECO:0000313" key="4">
    <source>
        <dbReference type="Proteomes" id="UP000266089"/>
    </source>
</evidence>
<dbReference type="Gene3D" id="3.30.910.20">
    <property type="entry name" value="Skp domain"/>
    <property type="match status" value="1"/>
</dbReference>
<evidence type="ECO:0000256" key="1">
    <source>
        <dbReference type="ARBA" id="ARBA00009091"/>
    </source>
</evidence>
<dbReference type="Pfam" id="PF03938">
    <property type="entry name" value="OmpH"/>
    <property type="match status" value="1"/>
</dbReference>
<sequence>MSKNWLFVAVLLSLLLGGSLIAQNRTVPTRIGYVDAEKVVQAHKDFKKVQDIRNQAERELKPIRDQLQPLEAKLRAGNATAKDQQDYRVLAQSLQEAGKKWSDRANAALKPITEEIDQVIARVAQQQGFAIILDKKVAATSGLVVYAADELEITDAVIKALPK</sequence>
<evidence type="ECO:0000256" key="2">
    <source>
        <dbReference type="ARBA" id="ARBA00022729"/>
    </source>
</evidence>
<keyword evidence="2" id="KW-0732">Signal</keyword>
<dbReference type="GO" id="GO:0050821">
    <property type="term" value="P:protein stabilization"/>
    <property type="evidence" value="ECO:0007669"/>
    <property type="project" value="TreeGrafter"/>
</dbReference>
<evidence type="ECO:0000313" key="3">
    <source>
        <dbReference type="EMBL" id="RIH78894.1"/>
    </source>
</evidence>
<dbReference type="RefSeq" id="WP_027887839.1">
    <property type="nucleotide sequence ID" value="NZ_JBHSXZ010000015.1"/>
</dbReference>
<organism evidence="3 4">
    <name type="scientific">Meiothermus taiwanensis</name>
    <dbReference type="NCBI Taxonomy" id="172827"/>
    <lineage>
        <taxon>Bacteria</taxon>
        <taxon>Thermotogati</taxon>
        <taxon>Deinococcota</taxon>
        <taxon>Deinococci</taxon>
        <taxon>Thermales</taxon>
        <taxon>Thermaceae</taxon>
        <taxon>Meiothermus</taxon>
    </lineage>
</organism>
<dbReference type="InterPro" id="IPR024930">
    <property type="entry name" value="Skp_dom_sf"/>
</dbReference>
<dbReference type="AlphaFoldDB" id="A0A399E2H8"/>
<dbReference type="SUPFAM" id="SSF111384">
    <property type="entry name" value="OmpH-like"/>
    <property type="match status" value="1"/>
</dbReference>
<comment type="caution">
    <text evidence="3">The sequence shown here is derived from an EMBL/GenBank/DDBJ whole genome shotgun (WGS) entry which is preliminary data.</text>
</comment>
<dbReference type="PANTHER" id="PTHR35089">
    <property type="entry name" value="CHAPERONE PROTEIN SKP"/>
    <property type="match status" value="1"/>
</dbReference>
<name>A0A399E2H8_9DEIN</name>
<dbReference type="Proteomes" id="UP000266089">
    <property type="component" value="Unassembled WGS sequence"/>
</dbReference>
<proteinExistence type="inferred from homology"/>
<reference evidence="3 4" key="1">
    <citation type="submission" date="2018-08" db="EMBL/GenBank/DDBJ databases">
        <title>Meiothermus cateniformans JCM 15151 genome sequencing project.</title>
        <authorList>
            <person name="Da Costa M.S."/>
            <person name="Albuquerque L."/>
            <person name="Raposo P."/>
            <person name="Froufe H.J.C."/>
            <person name="Barroso C.S."/>
            <person name="Egas C."/>
        </authorList>
    </citation>
    <scope>NUCLEOTIDE SEQUENCE [LARGE SCALE GENOMIC DNA]</scope>
    <source>
        <strain evidence="3 4">JCM 15151</strain>
    </source>
</reference>
<dbReference type="InterPro" id="IPR005632">
    <property type="entry name" value="Chaperone_Skp"/>
</dbReference>
<dbReference type="SMART" id="SM00935">
    <property type="entry name" value="OmpH"/>
    <property type="match status" value="1"/>
</dbReference>
<dbReference type="GO" id="GO:0005829">
    <property type="term" value="C:cytosol"/>
    <property type="evidence" value="ECO:0007669"/>
    <property type="project" value="TreeGrafter"/>
</dbReference>
<gene>
    <name evidence="3" type="ORF">Mcate_00606</name>
</gene>
<dbReference type="OrthoDB" id="32082at2"/>